<feature type="compositionally biased region" description="Polar residues" evidence="1">
    <location>
        <begin position="99"/>
        <end position="117"/>
    </location>
</feature>
<organism evidence="2 3">
    <name type="scientific">Petrolisthes manimaculis</name>
    <dbReference type="NCBI Taxonomy" id="1843537"/>
    <lineage>
        <taxon>Eukaryota</taxon>
        <taxon>Metazoa</taxon>
        <taxon>Ecdysozoa</taxon>
        <taxon>Arthropoda</taxon>
        <taxon>Crustacea</taxon>
        <taxon>Multicrustacea</taxon>
        <taxon>Malacostraca</taxon>
        <taxon>Eumalacostraca</taxon>
        <taxon>Eucarida</taxon>
        <taxon>Decapoda</taxon>
        <taxon>Pleocyemata</taxon>
        <taxon>Anomura</taxon>
        <taxon>Galatheoidea</taxon>
        <taxon>Porcellanidae</taxon>
        <taxon>Petrolisthes</taxon>
    </lineage>
</organism>
<evidence type="ECO:0000313" key="2">
    <source>
        <dbReference type="EMBL" id="KAK4318802.1"/>
    </source>
</evidence>
<proteinExistence type="predicted"/>
<dbReference type="AlphaFoldDB" id="A0AAE1Q4Y3"/>
<dbReference type="EMBL" id="JAWZYT010000798">
    <property type="protein sequence ID" value="KAK4318802.1"/>
    <property type="molecule type" value="Genomic_DNA"/>
</dbReference>
<name>A0AAE1Q4Y3_9EUCA</name>
<sequence length="135" mass="14984">MMKIIEETREEDRQLKRKYDSLQEFVISNIAQDSQEESPLYSQVTRGTHRATPTHASVTSTRLTRLIRPHRIDNTPGTSTPTATISTLTPVPLPAATRPTDSPRVSTGTNKPNETSDCIQNLLADNNFQPIPGTN</sequence>
<evidence type="ECO:0000313" key="3">
    <source>
        <dbReference type="Proteomes" id="UP001292094"/>
    </source>
</evidence>
<protein>
    <submittedName>
        <fullName evidence="2">Uncharacterized protein</fullName>
    </submittedName>
</protein>
<feature type="compositionally biased region" description="Polar residues" evidence="1">
    <location>
        <begin position="54"/>
        <end position="63"/>
    </location>
</feature>
<comment type="caution">
    <text evidence="2">The sequence shown here is derived from an EMBL/GenBank/DDBJ whole genome shotgun (WGS) entry which is preliminary data.</text>
</comment>
<reference evidence="2" key="1">
    <citation type="submission" date="2023-11" db="EMBL/GenBank/DDBJ databases">
        <title>Genome assemblies of two species of porcelain crab, Petrolisthes cinctipes and Petrolisthes manimaculis (Anomura: Porcellanidae).</title>
        <authorList>
            <person name="Angst P."/>
        </authorList>
    </citation>
    <scope>NUCLEOTIDE SEQUENCE</scope>
    <source>
        <strain evidence="2">PB745_02</strain>
        <tissue evidence="2">Gill</tissue>
    </source>
</reference>
<dbReference type="Proteomes" id="UP001292094">
    <property type="component" value="Unassembled WGS sequence"/>
</dbReference>
<feature type="compositionally biased region" description="Low complexity" evidence="1">
    <location>
        <begin position="75"/>
        <end position="90"/>
    </location>
</feature>
<gene>
    <name evidence="2" type="ORF">Pmani_010225</name>
</gene>
<feature type="region of interest" description="Disordered" evidence="1">
    <location>
        <begin position="34"/>
        <end position="117"/>
    </location>
</feature>
<keyword evidence="3" id="KW-1185">Reference proteome</keyword>
<evidence type="ECO:0000256" key="1">
    <source>
        <dbReference type="SAM" id="MobiDB-lite"/>
    </source>
</evidence>
<accession>A0AAE1Q4Y3</accession>